<evidence type="ECO:0000256" key="1">
    <source>
        <dbReference type="ARBA" id="ARBA00004147"/>
    </source>
</evidence>
<dbReference type="GO" id="GO:0039615">
    <property type="term" value="C:T=1 icosahedral viral capsid"/>
    <property type="evidence" value="ECO:0007669"/>
    <property type="project" value="UniProtKB-KW"/>
</dbReference>
<evidence type="ECO:0000313" key="17">
    <source>
        <dbReference type="Proteomes" id="UP000106524"/>
    </source>
</evidence>
<keyword evidence="11" id="KW-0946">Virion</keyword>
<dbReference type="GO" id="GO:0042025">
    <property type="term" value="C:host cell nucleus"/>
    <property type="evidence" value="ECO:0007669"/>
    <property type="project" value="UniProtKB-SubCell"/>
</dbReference>
<evidence type="ECO:0000256" key="8">
    <source>
        <dbReference type="ARBA" id="ARBA00022581"/>
    </source>
</evidence>
<dbReference type="RefSeq" id="YP_004152330.1">
    <property type="nucleotide sequence ID" value="NC_014928.1"/>
</dbReference>
<comment type="subcellular location">
    <subcellularLocation>
        <location evidence="1">Host nucleus</location>
    </subcellularLocation>
    <subcellularLocation>
        <location evidence="2">Virion</location>
    </subcellularLocation>
</comment>
<dbReference type="GO" id="GO:0075732">
    <property type="term" value="P:viral penetration into host nucleus"/>
    <property type="evidence" value="ECO:0007669"/>
    <property type="project" value="UniProtKB-KW"/>
</dbReference>
<keyword evidence="17" id="KW-1185">Reference proteome</keyword>
<keyword evidence="13" id="KW-0238">DNA-binding</keyword>
<keyword evidence="4" id="KW-1140">T=1 icosahedral capsid protein</keyword>
<evidence type="ECO:0000256" key="13">
    <source>
        <dbReference type="ARBA" id="ARBA00023125"/>
    </source>
</evidence>
<keyword evidence="10" id="KW-1161">Viral attachment to host cell</keyword>
<dbReference type="InterPro" id="IPR003383">
    <property type="entry name" value="Circovirus_capsid"/>
</dbReference>
<proteinExistence type="inferred from homology"/>
<dbReference type="GO" id="GO:0075509">
    <property type="term" value="P:endocytosis involved in viral entry into host cell"/>
    <property type="evidence" value="ECO:0007669"/>
    <property type="project" value="UniProtKB-KW"/>
</dbReference>
<protein>
    <submittedName>
        <fullName evidence="16">Cap protein</fullName>
    </submittedName>
</protein>
<sequence>MARFRAVYRRRRVGRRRRFRRRRTYRKRRRLSKGSFMCKLTKVSTYEVPNNATSTYSCSFLPSDFPEYKSLAPNFEYCKFIKQRVRVIPMQNVSNANTTIIPSYCILPWHKGGEAKKSFNQVISSDRAKIYRQTERGQMIFTCNTWTQSSPDDVTVRGMNTIIWKPTVPYDQTKFEPRIYSGLVVWQGEGNLEGRTSTFNVVEDVYCIFSNQTSLHVSPYPPTQSVEAMKI</sequence>
<evidence type="ECO:0000256" key="6">
    <source>
        <dbReference type="ARBA" id="ARBA00022561"/>
    </source>
</evidence>
<dbReference type="KEGG" id="vg:10100788"/>
<evidence type="ECO:0000256" key="5">
    <source>
        <dbReference type="ARBA" id="ARBA00022524"/>
    </source>
</evidence>
<keyword evidence="12" id="KW-1164">Virus endocytosis by host</keyword>
<name>E9NWS7_9CIRC</name>
<keyword evidence="7" id="KW-1048">Host nucleus</keyword>
<evidence type="ECO:0000256" key="14">
    <source>
        <dbReference type="ARBA" id="ARBA00023296"/>
    </source>
</evidence>
<keyword evidence="14" id="KW-1160">Virus entry into host cell</keyword>
<keyword evidence="5" id="KW-1163">Viral penetration into host nucleus</keyword>
<dbReference type="Pfam" id="PF02443">
    <property type="entry name" value="Circo_capsid"/>
    <property type="match status" value="1"/>
</dbReference>
<accession>E9NWS7</accession>
<dbReference type="GO" id="GO:0019062">
    <property type="term" value="P:virion attachment to host cell"/>
    <property type="evidence" value="ECO:0007669"/>
    <property type="project" value="UniProtKB-KW"/>
</dbReference>
<evidence type="ECO:0000256" key="7">
    <source>
        <dbReference type="ARBA" id="ARBA00022562"/>
    </source>
</evidence>
<dbReference type="EMBL" id="HQ738636">
    <property type="protein sequence ID" value="ADU76998.1"/>
    <property type="molecule type" value="Genomic_DNA"/>
</dbReference>
<dbReference type="OrthoDB" id="18040at10239"/>
<evidence type="ECO:0000256" key="3">
    <source>
        <dbReference type="ARBA" id="ARBA00010301"/>
    </source>
</evidence>
<keyword evidence="6" id="KW-0167">Capsid protein</keyword>
<dbReference type="GO" id="GO:0003677">
    <property type="term" value="F:DNA binding"/>
    <property type="evidence" value="ECO:0007669"/>
    <property type="project" value="UniProtKB-KW"/>
</dbReference>
<dbReference type="GeneID" id="10100788"/>
<evidence type="ECO:0000256" key="15">
    <source>
        <dbReference type="ARBA" id="ARBA00046863"/>
    </source>
</evidence>
<comment type="similarity">
    <text evidence="3">Belongs to the circoviridae capsid protein family.</text>
</comment>
<evidence type="ECO:0000256" key="2">
    <source>
        <dbReference type="ARBA" id="ARBA00004328"/>
    </source>
</evidence>
<evidence type="ECO:0000256" key="10">
    <source>
        <dbReference type="ARBA" id="ARBA00022804"/>
    </source>
</evidence>
<evidence type="ECO:0000313" key="16">
    <source>
        <dbReference type="EMBL" id="ADU76998.1"/>
    </source>
</evidence>
<evidence type="ECO:0000256" key="4">
    <source>
        <dbReference type="ARBA" id="ARBA00022431"/>
    </source>
</evidence>
<keyword evidence="8" id="KW-0945">Host-virus interaction</keyword>
<dbReference type="GO" id="GO:0043657">
    <property type="term" value="C:host cell"/>
    <property type="evidence" value="ECO:0007669"/>
    <property type="project" value="GOC"/>
</dbReference>
<dbReference type="GO" id="GO:0019069">
    <property type="term" value="P:viral capsid assembly"/>
    <property type="evidence" value="ECO:0007669"/>
    <property type="project" value="InterPro"/>
</dbReference>
<keyword evidence="9" id="KW-1162">Viral penetration into host cytoplasm</keyword>
<evidence type="ECO:0000256" key="11">
    <source>
        <dbReference type="ARBA" id="ARBA00022844"/>
    </source>
</evidence>
<dbReference type="Proteomes" id="UP000106524">
    <property type="component" value="Segment"/>
</dbReference>
<reference evidence="16 17" key="1">
    <citation type="journal article" date="2011" name="J. Gen. Virol.">
        <title>Possible cross-species transmission of circoviruses and cycloviruses among farm animals.</title>
        <authorList>
            <person name="Li L."/>
            <person name="Shan T."/>
            <person name="Soji O.B."/>
            <person name="Alam M.M."/>
            <person name="Kunz T.H."/>
            <person name="Zaidi S.Z."/>
            <person name="Delwart E."/>
        </authorList>
    </citation>
    <scope>NUCLEOTIDE SEQUENCE [LARGE SCALE GENOMIC DNA]</scope>
    <source>
        <strain evidence="16">PKgoat11</strain>
    </source>
</reference>
<comment type="subunit">
    <text evidence="15">Homomultimer. Assembles in the nucleus, presumably in an immature form, then migrates to the cytoplasm once assembled as mature virion. Interacts with Rep; this interaction relocates Rep into the nucleus.</text>
</comment>
<evidence type="ECO:0000256" key="12">
    <source>
        <dbReference type="ARBA" id="ARBA00022890"/>
    </source>
</evidence>
<organism evidence="16 17">
    <name type="scientific">Cyclovirus PKgoat11/PAK/2009</name>
    <dbReference type="NCBI Taxonomy" id="942034"/>
    <lineage>
        <taxon>Viruses</taxon>
        <taxon>Monodnaviria</taxon>
        <taxon>Shotokuvirae</taxon>
        <taxon>Cressdnaviricota</taxon>
        <taxon>Arfiviricetes</taxon>
        <taxon>Cirlivirales</taxon>
        <taxon>Circoviridae</taxon>
        <taxon>Cyclovirus</taxon>
        <taxon>Cyclovirus bakri</taxon>
    </lineage>
</organism>
<evidence type="ECO:0000256" key="9">
    <source>
        <dbReference type="ARBA" id="ARBA00022595"/>
    </source>
</evidence>